<reference evidence="8 9" key="1">
    <citation type="journal article" date="2018" name="Mol. Biol. Evol.">
        <title>Broad Genomic Sampling Reveals a Smut Pathogenic Ancestry of the Fungal Clade Ustilaginomycotina.</title>
        <authorList>
            <person name="Kijpornyongpan T."/>
            <person name="Mondo S.J."/>
            <person name="Barry K."/>
            <person name="Sandor L."/>
            <person name="Lee J."/>
            <person name="Lipzen A."/>
            <person name="Pangilinan J."/>
            <person name="LaButti K."/>
            <person name="Hainaut M."/>
            <person name="Henrissat B."/>
            <person name="Grigoriev I.V."/>
            <person name="Spatafora J.W."/>
            <person name="Aime M.C."/>
        </authorList>
    </citation>
    <scope>NUCLEOTIDE SEQUENCE [LARGE SCALE GENOMIC DNA]</scope>
    <source>
        <strain evidence="8 9">MCA 4186</strain>
    </source>
</reference>
<dbReference type="PANTHER" id="PTHR23063">
    <property type="entry name" value="PHOSPHOLIPID ACYLTRANSFERASE"/>
    <property type="match status" value="1"/>
</dbReference>
<feature type="transmembrane region" description="Helical" evidence="7">
    <location>
        <begin position="70"/>
        <end position="89"/>
    </location>
</feature>
<keyword evidence="3 7" id="KW-1133">Transmembrane helix</keyword>
<feature type="transmembrane region" description="Helical" evidence="7">
    <location>
        <begin position="37"/>
        <end position="58"/>
    </location>
</feature>
<evidence type="ECO:0000313" key="8">
    <source>
        <dbReference type="EMBL" id="PWN95059.1"/>
    </source>
</evidence>
<evidence type="ECO:0000256" key="3">
    <source>
        <dbReference type="ARBA" id="ARBA00022989"/>
    </source>
</evidence>
<evidence type="ECO:0000313" key="9">
    <source>
        <dbReference type="Proteomes" id="UP000245946"/>
    </source>
</evidence>
<dbReference type="PANTHER" id="PTHR23063:SF60">
    <property type="entry name" value="LYSOPHOSPHATIDIC ACID:OLEOYL-COA ACYLTRANSFERASE 1"/>
    <property type="match status" value="1"/>
</dbReference>
<evidence type="ECO:0000256" key="2">
    <source>
        <dbReference type="ARBA" id="ARBA00022692"/>
    </source>
</evidence>
<dbReference type="GO" id="GO:0006629">
    <property type="term" value="P:lipid metabolic process"/>
    <property type="evidence" value="ECO:0007669"/>
    <property type="project" value="UniProtKB-KW"/>
</dbReference>
<keyword evidence="5 7" id="KW-0472">Membrane</keyword>
<evidence type="ECO:0008006" key="10">
    <source>
        <dbReference type="Google" id="ProtNLM"/>
    </source>
</evidence>
<gene>
    <name evidence="8" type="ORF">FA09DRAFT_332468</name>
</gene>
<evidence type="ECO:0000256" key="1">
    <source>
        <dbReference type="ARBA" id="ARBA00022679"/>
    </source>
</evidence>
<name>A0A316Z0L0_9BASI</name>
<sequence>MEKFSRFRDAGTGIQVFLPPVTPAGNTSALHLLALPFLYVLGAARGVLLLAVVLLWTLLETLLGLFGARAAVRSVFVPVVLALLGFYGTTPETISLATRGRNAPAPSAPPRVGDLIVSNHSSYIDVLLLSRACPSYLLPVLSPSAPPPSAAAARGAARKRGPGAYMPETLREKVSGEARLVGWKAVGLVTALMQVARPPLEGDASDADVKPFDKALQEANAPCVVFPELVTSNNRALLRPAPIFPTTWRELYARTGALRDLPRSPRMYITAIKYEPPSPLSPSATTSVPRSLGASIWAGLIALPRGVSVRVLHPAEAPTGQAASADVRGAERGPQEAIADSWSALSRLRRTNLGFEEKEAFLAMYQRR</sequence>
<evidence type="ECO:0000256" key="7">
    <source>
        <dbReference type="SAM" id="Phobius"/>
    </source>
</evidence>
<evidence type="ECO:0000256" key="5">
    <source>
        <dbReference type="ARBA" id="ARBA00023136"/>
    </source>
</evidence>
<evidence type="ECO:0000256" key="6">
    <source>
        <dbReference type="ARBA" id="ARBA00023315"/>
    </source>
</evidence>
<dbReference type="STRING" id="58919.A0A316Z0L0"/>
<accession>A0A316Z0L0</accession>
<proteinExistence type="predicted"/>
<dbReference type="RefSeq" id="XP_025595338.1">
    <property type="nucleotide sequence ID" value="XM_025743465.1"/>
</dbReference>
<organism evidence="8 9">
    <name type="scientific">Tilletiopsis washingtonensis</name>
    <dbReference type="NCBI Taxonomy" id="58919"/>
    <lineage>
        <taxon>Eukaryota</taxon>
        <taxon>Fungi</taxon>
        <taxon>Dikarya</taxon>
        <taxon>Basidiomycota</taxon>
        <taxon>Ustilaginomycotina</taxon>
        <taxon>Exobasidiomycetes</taxon>
        <taxon>Entylomatales</taxon>
        <taxon>Entylomatales incertae sedis</taxon>
        <taxon>Tilletiopsis</taxon>
    </lineage>
</organism>
<dbReference type="GeneID" id="37271009"/>
<keyword evidence="1" id="KW-0808">Transferase</keyword>
<dbReference type="EMBL" id="KZ819307">
    <property type="protein sequence ID" value="PWN95059.1"/>
    <property type="molecule type" value="Genomic_DNA"/>
</dbReference>
<dbReference type="GO" id="GO:0016746">
    <property type="term" value="F:acyltransferase activity"/>
    <property type="evidence" value="ECO:0007669"/>
    <property type="project" value="UniProtKB-KW"/>
</dbReference>
<evidence type="ECO:0000256" key="4">
    <source>
        <dbReference type="ARBA" id="ARBA00023098"/>
    </source>
</evidence>
<keyword evidence="9" id="KW-1185">Reference proteome</keyword>
<keyword evidence="4" id="KW-0443">Lipid metabolism</keyword>
<dbReference type="Proteomes" id="UP000245946">
    <property type="component" value="Unassembled WGS sequence"/>
</dbReference>
<protein>
    <recommendedName>
        <fullName evidence="10">Phospholipid/glycerol acyltransferase domain-containing protein</fullName>
    </recommendedName>
</protein>
<keyword evidence="6" id="KW-0012">Acyltransferase</keyword>
<dbReference type="OrthoDB" id="272512at2759"/>
<dbReference type="AlphaFoldDB" id="A0A316Z0L0"/>
<keyword evidence="2 7" id="KW-0812">Transmembrane</keyword>